<keyword evidence="5" id="KW-0436">Ligase</keyword>
<accession>A0A644TZT0</accession>
<evidence type="ECO:0000256" key="1">
    <source>
        <dbReference type="ARBA" id="ARBA00022741"/>
    </source>
</evidence>
<gene>
    <name evidence="5" type="ORF">SDC9_18270</name>
</gene>
<comment type="caution">
    <text evidence="5">The sequence shown here is derived from an EMBL/GenBank/DDBJ whole genome shotgun (WGS) entry which is preliminary data.</text>
</comment>
<dbReference type="InterPro" id="IPR000873">
    <property type="entry name" value="AMP-dep_synth/lig_dom"/>
</dbReference>
<keyword evidence="2" id="KW-0067">ATP-binding</keyword>
<organism evidence="5">
    <name type="scientific">bioreactor metagenome</name>
    <dbReference type="NCBI Taxonomy" id="1076179"/>
    <lineage>
        <taxon>unclassified sequences</taxon>
        <taxon>metagenomes</taxon>
        <taxon>ecological metagenomes</taxon>
    </lineage>
</organism>
<proteinExistence type="predicted"/>
<dbReference type="InterPro" id="IPR042099">
    <property type="entry name" value="ANL_N_sf"/>
</dbReference>
<dbReference type="AlphaFoldDB" id="A0A644TZT0"/>
<dbReference type="EC" id="6.2.1.3" evidence="5"/>
<dbReference type="Gene3D" id="3.40.50.12780">
    <property type="entry name" value="N-terminal domain of ligase-like"/>
    <property type="match status" value="1"/>
</dbReference>
<comment type="catalytic activity">
    <reaction evidence="3">
        <text>a long-chain fatty acid + ATP + CoA = a long-chain fatty acyl-CoA + AMP + diphosphate</text>
        <dbReference type="Rhea" id="RHEA:15421"/>
        <dbReference type="ChEBI" id="CHEBI:30616"/>
        <dbReference type="ChEBI" id="CHEBI:33019"/>
        <dbReference type="ChEBI" id="CHEBI:57287"/>
        <dbReference type="ChEBI" id="CHEBI:57560"/>
        <dbReference type="ChEBI" id="CHEBI:83139"/>
        <dbReference type="ChEBI" id="CHEBI:456215"/>
        <dbReference type="EC" id="6.2.1.3"/>
    </reaction>
    <physiologicalReaction direction="left-to-right" evidence="3">
        <dbReference type="Rhea" id="RHEA:15422"/>
    </physiologicalReaction>
</comment>
<protein>
    <submittedName>
        <fullName evidence="5">Long-chain-fatty-acid--CoA ligase FadD15</fullName>
        <ecNumber evidence="5">6.2.1.3</ecNumber>
    </submittedName>
</protein>
<dbReference type="PANTHER" id="PTHR43272">
    <property type="entry name" value="LONG-CHAIN-FATTY-ACID--COA LIGASE"/>
    <property type="match status" value="1"/>
</dbReference>
<dbReference type="GO" id="GO:0004467">
    <property type="term" value="F:long-chain fatty acid-CoA ligase activity"/>
    <property type="evidence" value="ECO:0007669"/>
    <property type="project" value="UniProtKB-EC"/>
</dbReference>
<evidence type="ECO:0000313" key="5">
    <source>
        <dbReference type="EMBL" id="MPL72485.1"/>
    </source>
</evidence>
<dbReference type="PANTHER" id="PTHR43272:SF33">
    <property type="entry name" value="AMP-BINDING DOMAIN-CONTAINING PROTEIN-RELATED"/>
    <property type="match status" value="1"/>
</dbReference>
<dbReference type="Pfam" id="PF00501">
    <property type="entry name" value="AMP-binding"/>
    <property type="match status" value="1"/>
</dbReference>
<feature type="domain" description="AMP-dependent synthetase/ligase" evidence="4">
    <location>
        <begin position="29"/>
        <end position="402"/>
    </location>
</feature>
<dbReference type="InterPro" id="IPR020845">
    <property type="entry name" value="AMP-binding_CS"/>
</dbReference>
<dbReference type="GO" id="GO:0005524">
    <property type="term" value="F:ATP binding"/>
    <property type="evidence" value="ECO:0007669"/>
    <property type="project" value="UniProtKB-KW"/>
</dbReference>
<evidence type="ECO:0000256" key="2">
    <source>
        <dbReference type="ARBA" id="ARBA00022840"/>
    </source>
</evidence>
<dbReference type="PROSITE" id="PS00455">
    <property type="entry name" value="AMP_BINDING"/>
    <property type="match status" value="1"/>
</dbReference>
<dbReference type="SUPFAM" id="SSF56801">
    <property type="entry name" value="Acetyl-CoA synthetase-like"/>
    <property type="match status" value="1"/>
</dbReference>
<dbReference type="EMBL" id="VSSQ01000066">
    <property type="protein sequence ID" value="MPL72485.1"/>
    <property type="molecule type" value="Genomic_DNA"/>
</dbReference>
<dbReference type="InterPro" id="IPR045851">
    <property type="entry name" value="AMP-bd_C_sf"/>
</dbReference>
<dbReference type="GO" id="GO:0016020">
    <property type="term" value="C:membrane"/>
    <property type="evidence" value="ECO:0007669"/>
    <property type="project" value="TreeGrafter"/>
</dbReference>
<evidence type="ECO:0000259" key="4">
    <source>
        <dbReference type="Pfam" id="PF00501"/>
    </source>
</evidence>
<evidence type="ECO:0000256" key="3">
    <source>
        <dbReference type="ARBA" id="ARBA00024484"/>
    </source>
</evidence>
<name>A0A644TZT0_9ZZZZ</name>
<sequence>MLYYTLTLKKQMDNIREFETLKDLFNYSIDKYKDNKAFAYIDGLNYTYKEFGEQTNKLNNTLLSSGVGDNEKVAILGQNMPNWPVAYFAAVAFNRIAVPVLPDFSEAEIENVLEHSESTALLISSRLTSKISAERISKLKVVINLDTLEVIQSQSFASVENTNPPVREELAAIIYTSGTTGNSKGVMLSHRNLCTHLYAAYKLRPSFEWDVWLSVLPLSHTMENSLSMMLPMMSGASVYYMEKAPTPSLLVQALAKVRPTTMLSVPLIIEKIYKNSVLPKFTSSGLMRSIYGTSAGRKLLHKVAGKKLMKTFGGRIRFFGIGGAKLDGTVERFLLEGKFPYAIGYGLTESAPLLAGAVGKWVKWQSTGPAIHGVTLRIDNPNPENGEGEIVAKGPNIMMGYYKNPEATEQVFTEDGYFRTKDLGIVDKKGRLYIKGRLNNMILGPSGENIYPEEIESVINAHPMVSESIVTSYKGKLVALVHFNPDKIKALQDIKEEAIAMYYEKKDILINSYEETKDEATKIFNEKMEHLKKEVSEYVNSRVNKFSRIALIKDTPQQFEKTATQKIKRYLYIKK</sequence>
<keyword evidence="1" id="KW-0547">Nucleotide-binding</keyword>
<reference evidence="5" key="1">
    <citation type="submission" date="2019-08" db="EMBL/GenBank/DDBJ databases">
        <authorList>
            <person name="Kucharzyk K."/>
            <person name="Murdoch R.W."/>
            <person name="Higgins S."/>
            <person name="Loffler F."/>
        </authorList>
    </citation>
    <scope>NUCLEOTIDE SEQUENCE</scope>
</reference>
<dbReference type="Gene3D" id="3.30.300.30">
    <property type="match status" value="1"/>
</dbReference>